<keyword evidence="2" id="KW-1185">Reference proteome</keyword>
<evidence type="ECO:0000313" key="1">
    <source>
        <dbReference type="EMBL" id="CAH1189932.1"/>
    </source>
</evidence>
<evidence type="ECO:0008006" key="3">
    <source>
        <dbReference type="Google" id="ProtNLM"/>
    </source>
</evidence>
<name>A0ABM9BMI1_9BACL</name>
<reference evidence="1" key="1">
    <citation type="submission" date="2022-01" db="EMBL/GenBank/DDBJ databases">
        <authorList>
            <person name="Criscuolo A."/>
        </authorList>
    </citation>
    <scope>NUCLEOTIDE SEQUENCE</scope>
    <source>
        <strain evidence="1">CIP111893</strain>
    </source>
</reference>
<dbReference type="Gene3D" id="2.40.50.1020">
    <property type="entry name" value="LytTr DNA-binding domain"/>
    <property type="match status" value="1"/>
</dbReference>
<proteinExistence type="predicted"/>
<dbReference type="Proteomes" id="UP000838686">
    <property type="component" value="Unassembled WGS sequence"/>
</dbReference>
<protein>
    <recommendedName>
        <fullName evidence="3">HTH LytTR-type domain-containing protein</fullName>
    </recommendedName>
</protein>
<organism evidence="1 2">
    <name type="scientific">Paenibacillus plantiphilus</name>
    <dbReference type="NCBI Taxonomy" id="2905650"/>
    <lineage>
        <taxon>Bacteria</taxon>
        <taxon>Bacillati</taxon>
        <taxon>Bacillota</taxon>
        <taxon>Bacilli</taxon>
        <taxon>Bacillales</taxon>
        <taxon>Paenibacillaceae</taxon>
        <taxon>Paenibacillus</taxon>
    </lineage>
</organism>
<gene>
    <name evidence="1" type="ORF">PAECIP111893_00030</name>
</gene>
<dbReference type="EMBL" id="CAKMMF010000001">
    <property type="protein sequence ID" value="CAH1189932.1"/>
    <property type="molecule type" value="Genomic_DNA"/>
</dbReference>
<accession>A0ABM9BMI1</accession>
<comment type="caution">
    <text evidence="1">The sequence shown here is derived from an EMBL/GenBank/DDBJ whole genome shotgun (WGS) entry which is preliminary data.</text>
</comment>
<dbReference type="RefSeq" id="WP_236338192.1">
    <property type="nucleotide sequence ID" value="NZ_CAKMMF010000001.1"/>
</dbReference>
<sequence>MYMLDAAGERAEVNIEEVCMIVPRKEGPLFITADGAAYRFPQTTRELVGLFGDLGFELIDRNAIINMNKAVRFDAVDRKVYFNEHDGGDEHFYATVSAANQRKVNHLIRESSAAAMEYTMSCVMYQGWGGIMNVCVQLLIKGKGLYAICR</sequence>
<evidence type="ECO:0000313" key="2">
    <source>
        <dbReference type="Proteomes" id="UP000838686"/>
    </source>
</evidence>